<dbReference type="EMBL" id="BSDI01000007">
    <property type="protein sequence ID" value="GLH96320.1"/>
    <property type="molecule type" value="Genomic_DNA"/>
</dbReference>
<protein>
    <submittedName>
        <fullName evidence="7">Sugar-binding protein</fullName>
    </submittedName>
</protein>
<evidence type="ECO:0000256" key="2">
    <source>
        <dbReference type="ARBA" id="ARBA00022729"/>
    </source>
</evidence>
<gene>
    <name evidence="7" type="ORF">Pa4123_15940</name>
</gene>
<name>A0ABQ5QPZ0_9ACTN</name>
<feature type="signal peptide" evidence="6">
    <location>
        <begin position="1"/>
        <end position="29"/>
    </location>
</feature>
<keyword evidence="8" id="KW-1185">Reference proteome</keyword>
<dbReference type="PROSITE" id="PS51257">
    <property type="entry name" value="PROKAR_LIPOPROTEIN"/>
    <property type="match status" value="1"/>
</dbReference>
<dbReference type="PANTHER" id="PTHR43649">
    <property type="entry name" value="ARABINOSE-BINDING PROTEIN-RELATED"/>
    <property type="match status" value="1"/>
</dbReference>
<evidence type="ECO:0000256" key="3">
    <source>
        <dbReference type="ARBA" id="ARBA00023136"/>
    </source>
</evidence>
<evidence type="ECO:0000256" key="6">
    <source>
        <dbReference type="SAM" id="SignalP"/>
    </source>
</evidence>
<dbReference type="CDD" id="cd13585">
    <property type="entry name" value="PBP2_TMBP_like"/>
    <property type="match status" value="1"/>
</dbReference>
<organism evidence="7 8">
    <name type="scientific">Phytohabitans aurantiacus</name>
    <dbReference type="NCBI Taxonomy" id="3016789"/>
    <lineage>
        <taxon>Bacteria</taxon>
        <taxon>Bacillati</taxon>
        <taxon>Actinomycetota</taxon>
        <taxon>Actinomycetes</taxon>
        <taxon>Micromonosporales</taxon>
        <taxon>Micromonosporaceae</taxon>
    </lineage>
</organism>
<dbReference type="Pfam" id="PF13416">
    <property type="entry name" value="SBP_bac_8"/>
    <property type="match status" value="1"/>
</dbReference>
<dbReference type="InterPro" id="IPR050490">
    <property type="entry name" value="Bact_solute-bd_prot1"/>
</dbReference>
<keyword evidence="5" id="KW-0449">Lipoprotein</keyword>
<keyword evidence="1" id="KW-1003">Cell membrane</keyword>
<evidence type="ECO:0000256" key="1">
    <source>
        <dbReference type="ARBA" id="ARBA00022475"/>
    </source>
</evidence>
<reference evidence="7" key="1">
    <citation type="submission" date="2022-12" db="EMBL/GenBank/DDBJ databases">
        <title>New Phytohabitans aurantiacus sp. RD004123 nov., an actinomycete isolated from soil.</title>
        <authorList>
            <person name="Triningsih D.W."/>
            <person name="Harunari E."/>
            <person name="Igarashi Y."/>
        </authorList>
    </citation>
    <scope>NUCLEOTIDE SEQUENCE</scope>
    <source>
        <strain evidence="7">RD004123</strain>
    </source>
</reference>
<evidence type="ECO:0000313" key="7">
    <source>
        <dbReference type="EMBL" id="GLH96320.1"/>
    </source>
</evidence>
<dbReference type="Gene3D" id="3.40.190.10">
    <property type="entry name" value="Periplasmic binding protein-like II"/>
    <property type="match status" value="1"/>
</dbReference>
<keyword evidence="2 6" id="KW-0732">Signal</keyword>
<evidence type="ECO:0000256" key="5">
    <source>
        <dbReference type="ARBA" id="ARBA00023288"/>
    </source>
</evidence>
<dbReference type="Proteomes" id="UP001144280">
    <property type="component" value="Unassembled WGS sequence"/>
</dbReference>
<dbReference type="SUPFAM" id="SSF53850">
    <property type="entry name" value="Periplasmic binding protein-like II"/>
    <property type="match status" value="1"/>
</dbReference>
<evidence type="ECO:0000313" key="8">
    <source>
        <dbReference type="Proteomes" id="UP001144280"/>
    </source>
</evidence>
<dbReference type="PANTHER" id="PTHR43649:SF33">
    <property type="entry name" value="POLYGALACTURONAN_RHAMNOGALACTURONAN-BINDING PROTEIN YTCQ"/>
    <property type="match status" value="1"/>
</dbReference>
<keyword evidence="3" id="KW-0472">Membrane</keyword>
<comment type="caution">
    <text evidence="7">The sequence shown here is derived from an EMBL/GenBank/DDBJ whole genome shotgun (WGS) entry which is preliminary data.</text>
</comment>
<evidence type="ECO:0000256" key="4">
    <source>
        <dbReference type="ARBA" id="ARBA00023139"/>
    </source>
</evidence>
<keyword evidence="4" id="KW-0564">Palmitate</keyword>
<proteinExistence type="predicted"/>
<accession>A0ABQ5QPZ0</accession>
<feature type="chain" id="PRO_5045907029" evidence="6">
    <location>
        <begin position="30"/>
        <end position="427"/>
    </location>
</feature>
<sequence>MRMSAKRTLRWGVAAALVAAAAACGSDNAGGSSGDSLTLWTHNAGNPQELAVVEQIAADWNAAHPDKKVTVRAFPQAAYNEAVVSAATAKKLPCILDTDAPTVPNWAYAGYLEPLDIPDDLLAKQLPSTVGKYQGKTYSVGYYEAALGLFARKSALTAAGVRVPTLEQPWTGAEFDQALQKVKAGGKYPITFDLGTGDTGTEWWTYGYSPFLQSFGGDLIDRTSYKSASGVLNGDKALAWATWMQGLVKKGYSPQKSSADAFADFVNGKSAMVWSGIWNSGSLSKVDDGVVLPPPDFGNGAKVGGGSWQWAVSSSCPDKATAMEYLRTSLTAKNMAAFAQKQNVIPASEEAAALVPGWQPGGEKRFFLDESKELAMVRPPTPGYPYLTTTFAKATQDIVAGGDPKQILDRAVAEIDRDLKSNDYYGF</sequence>
<dbReference type="InterPro" id="IPR006059">
    <property type="entry name" value="SBP"/>
</dbReference>